<feature type="region of interest" description="Disordered" evidence="1">
    <location>
        <begin position="1"/>
        <end position="59"/>
    </location>
</feature>
<evidence type="ECO:0000313" key="2">
    <source>
        <dbReference type="EMBL" id="KAK1497371.1"/>
    </source>
</evidence>
<protein>
    <submittedName>
        <fullName evidence="2">Uncharacterized protein</fullName>
    </submittedName>
</protein>
<sequence length="184" mass="20203">MDGWPDHGWMSTWHPPVSSTKEQDQGKKVRQGPTAQQQLQRQQERSRETDAAGVGAGDGRMDHQATLGVASCGHGCQVLVTRCQLTVSECGWCVCVCVCVCVSEGRGMCGWVADTKIRNPRLREEMGNRQEERKRGVAILLLSLTLPPSLIAVRRGILYTVCRTLRAPRTLCLQTCASVSSLPI</sequence>
<dbReference type="AlphaFoldDB" id="A0AAJ0DPW2"/>
<gene>
    <name evidence="2" type="ORF">CCUS01_13158</name>
</gene>
<evidence type="ECO:0000256" key="1">
    <source>
        <dbReference type="SAM" id="MobiDB-lite"/>
    </source>
</evidence>
<keyword evidence="3" id="KW-1185">Reference proteome</keyword>
<comment type="caution">
    <text evidence="2">The sequence shown here is derived from an EMBL/GenBank/DDBJ whole genome shotgun (WGS) entry which is preliminary data.</text>
</comment>
<dbReference type="Proteomes" id="UP001239213">
    <property type="component" value="Unassembled WGS sequence"/>
</dbReference>
<feature type="compositionally biased region" description="Low complexity" evidence="1">
    <location>
        <begin position="31"/>
        <end position="41"/>
    </location>
</feature>
<name>A0AAJ0DPW2_9PEZI</name>
<evidence type="ECO:0000313" key="3">
    <source>
        <dbReference type="Proteomes" id="UP001239213"/>
    </source>
</evidence>
<proteinExistence type="predicted"/>
<reference evidence="2" key="1">
    <citation type="submission" date="2016-11" db="EMBL/GenBank/DDBJ databases">
        <title>The genome sequence of Colletotrichum cuscutae.</title>
        <authorList>
            <person name="Baroncelli R."/>
        </authorList>
    </citation>
    <scope>NUCLEOTIDE SEQUENCE</scope>
    <source>
        <strain evidence="2">IMI 304802</strain>
    </source>
</reference>
<organism evidence="2 3">
    <name type="scientific">Colletotrichum cuscutae</name>
    <dbReference type="NCBI Taxonomy" id="1209917"/>
    <lineage>
        <taxon>Eukaryota</taxon>
        <taxon>Fungi</taxon>
        <taxon>Dikarya</taxon>
        <taxon>Ascomycota</taxon>
        <taxon>Pezizomycotina</taxon>
        <taxon>Sordariomycetes</taxon>
        <taxon>Hypocreomycetidae</taxon>
        <taxon>Glomerellales</taxon>
        <taxon>Glomerellaceae</taxon>
        <taxon>Colletotrichum</taxon>
        <taxon>Colletotrichum acutatum species complex</taxon>
    </lineage>
</organism>
<accession>A0AAJ0DPW2</accession>
<dbReference type="EMBL" id="MPDP01000009">
    <property type="protein sequence ID" value="KAK1497371.1"/>
    <property type="molecule type" value="Genomic_DNA"/>
</dbReference>